<protein>
    <submittedName>
        <fullName evidence="1">Uncharacterized protein</fullName>
    </submittedName>
</protein>
<dbReference type="RefSeq" id="WP_062628199.1">
    <property type="nucleotide sequence ID" value="NZ_CP014327.1"/>
</dbReference>
<dbReference type="EMBL" id="CP014327">
    <property type="protein sequence ID" value="AML51622.1"/>
    <property type="molecule type" value="Genomic_DNA"/>
</dbReference>
<organism evidence="1 2">
    <name type="scientific">Falsihalocynthiibacter arcticus</name>
    <dbReference type="NCBI Taxonomy" id="1579316"/>
    <lineage>
        <taxon>Bacteria</taxon>
        <taxon>Pseudomonadati</taxon>
        <taxon>Pseudomonadota</taxon>
        <taxon>Alphaproteobacteria</taxon>
        <taxon>Rhodobacterales</taxon>
        <taxon>Roseobacteraceae</taxon>
        <taxon>Falsihalocynthiibacter</taxon>
    </lineage>
</organism>
<keyword evidence="2" id="KW-1185">Reference proteome</keyword>
<reference evidence="1 2" key="1">
    <citation type="submission" date="2016-02" db="EMBL/GenBank/DDBJ databases">
        <title>Complete genome sequence of Halocynthiibacter arcticus PAMC 20958t from arctic marine sediment.</title>
        <authorList>
            <person name="Lee Y.M."/>
            <person name="Baek K."/>
            <person name="Lee H.K."/>
            <person name="Shin S.C."/>
        </authorList>
    </citation>
    <scope>NUCLEOTIDE SEQUENCE [LARGE SCALE GENOMIC DNA]</scope>
    <source>
        <strain evidence="1">PAMC 20958</strain>
    </source>
</reference>
<evidence type="ECO:0000313" key="2">
    <source>
        <dbReference type="Proteomes" id="UP000070371"/>
    </source>
</evidence>
<dbReference type="Proteomes" id="UP000070371">
    <property type="component" value="Chromosome"/>
</dbReference>
<sequence length="65" mass="7147">MTNVSAIKMPRFARMASSMMLHGGHGLGIEPRLKADSLARPNVFPLNNDETSRMSVKFTSSNLLN</sequence>
<accession>A0A126UZX0</accession>
<proteinExistence type="predicted"/>
<dbReference type="AlphaFoldDB" id="A0A126UZX0"/>
<name>A0A126UZX0_9RHOB</name>
<gene>
    <name evidence="1" type="ORF">RC74_10420</name>
</gene>
<evidence type="ECO:0000313" key="1">
    <source>
        <dbReference type="EMBL" id="AML51622.1"/>
    </source>
</evidence>
<dbReference type="KEGG" id="hat:RC74_10420"/>